<comment type="caution">
    <text evidence="1">Lacks conserved residue(s) required for the propagation of feature annotation.</text>
</comment>
<dbReference type="GO" id="GO:0046872">
    <property type="term" value="F:metal ion binding"/>
    <property type="evidence" value="ECO:0007669"/>
    <property type="project" value="InterPro"/>
</dbReference>
<dbReference type="Proteomes" id="UP001140949">
    <property type="component" value="Unassembled WGS sequence"/>
</dbReference>
<sequence>MSIFMLADKAGRGVMGEPAYLEKWISTPTPTAAGESVYSLTFEWDEGQGAPGAVVVKNHHPSELYLKSMTIENFPTVGRIHFVCNSWVYPVKCYNYDRVFFTNRVRPYFHSYPEFNLKFFNN</sequence>
<dbReference type="Pfam" id="PF01477">
    <property type="entry name" value="PLAT"/>
    <property type="match status" value="1"/>
</dbReference>
<comment type="caution">
    <text evidence="3">The sequence shown here is derived from an EMBL/GenBank/DDBJ whole genome shotgun (WGS) entry which is preliminary data.</text>
</comment>
<dbReference type="EMBL" id="JANAVB010005597">
    <property type="protein sequence ID" value="KAJ6846844.1"/>
    <property type="molecule type" value="Genomic_DNA"/>
</dbReference>
<evidence type="ECO:0000256" key="1">
    <source>
        <dbReference type="PROSITE-ProRule" id="PRU00152"/>
    </source>
</evidence>
<name>A0AAX6I256_IRIPA</name>
<dbReference type="GO" id="GO:0034440">
    <property type="term" value="P:lipid oxidation"/>
    <property type="evidence" value="ECO:0007669"/>
    <property type="project" value="InterPro"/>
</dbReference>
<dbReference type="SMART" id="SM00308">
    <property type="entry name" value="LH2"/>
    <property type="match status" value="1"/>
</dbReference>
<dbReference type="AlphaFoldDB" id="A0AAX6I256"/>
<dbReference type="PROSITE" id="PS50095">
    <property type="entry name" value="PLAT"/>
    <property type="match status" value="1"/>
</dbReference>
<accession>A0AAX6I256</accession>
<proteinExistence type="predicted"/>
<dbReference type="InterPro" id="IPR000907">
    <property type="entry name" value="LipOase"/>
</dbReference>
<dbReference type="PANTHER" id="PTHR11771">
    <property type="entry name" value="LIPOXYGENASE"/>
    <property type="match status" value="1"/>
</dbReference>
<evidence type="ECO:0000313" key="3">
    <source>
        <dbReference type="EMBL" id="KAJ6846844.1"/>
    </source>
</evidence>
<dbReference type="GO" id="GO:0016702">
    <property type="term" value="F:oxidoreductase activity, acting on single donors with incorporation of molecular oxygen, incorporation of two atoms of oxygen"/>
    <property type="evidence" value="ECO:0007669"/>
    <property type="project" value="InterPro"/>
</dbReference>
<organism evidence="3 4">
    <name type="scientific">Iris pallida</name>
    <name type="common">Sweet iris</name>
    <dbReference type="NCBI Taxonomy" id="29817"/>
    <lineage>
        <taxon>Eukaryota</taxon>
        <taxon>Viridiplantae</taxon>
        <taxon>Streptophyta</taxon>
        <taxon>Embryophyta</taxon>
        <taxon>Tracheophyta</taxon>
        <taxon>Spermatophyta</taxon>
        <taxon>Magnoliopsida</taxon>
        <taxon>Liliopsida</taxon>
        <taxon>Asparagales</taxon>
        <taxon>Iridaceae</taxon>
        <taxon>Iridoideae</taxon>
        <taxon>Irideae</taxon>
        <taxon>Iris</taxon>
    </lineage>
</organism>
<dbReference type="InterPro" id="IPR001024">
    <property type="entry name" value="PLAT/LH2_dom"/>
</dbReference>
<evidence type="ECO:0000313" key="4">
    <source>
        <dbReference type="Proteomes" id="UP001140949"/>
    </source>
</evidence>
<gene>
    <name evidence="3" type="ORF">M6B38_283555</name>
</gene>
<feature type="domain" description="PLAT" evidence="2">
    <location>
        <begin position="1"/>
        <end position="102"/>
    </location>
</feature>
<reference evidence="3" key="1">
    <citation type="journal article" date="2023" name="GigaByte">
        <title>Genome assembly of the bearded iris, Iris pallida Lam.</title>
        <authorList>
            <person name="Bruccoleri R.E."/>
            <person name="Oakeley E.J."/>
            <person name="Faust A.M.E."/>
            <person name="Altorfer M."/>
            <person name="Dessus-Babus S."/>
            <person name="Burckhardt D."/>
            <person name="Oertli M."/>
            <person name="Naumann U."/>
            <person name="Petersen F."/>
            <person name="Wong J."/>
        </authorList>
    </citation>
    <scope>NUCLEOTIDE SEQUENCE</scope>
    <source>
        <strain evidence="3">GSM-AAB239-AS_SAM_17_03QT</strain>
    </source>
</reference>
<reference evidence="3" key="2">
    <citation type="submission" date="2023-04" db="EMBL/GenBank/DDBJ databases">
        <authorList>
            <person name="Bruccoleri R.E."/>
            <person name="Oakeley E.J."/>
            <person name="Faust A.-M."/>
            <person name="Dessus-Babus S."/>
            <person name="Altorfer M."/>
            <person name="Burckhardt D."/>
            <person name="Oertli M."/>
            <person name="Naumann U."/>
            <person name="Petersen F."/>
            <person name="Wong J."/>
        </authorList>
    </citation>
    <scope>NUCLEOTIDE SEQUENCE</scope>
    <source>
        <strain evidence="3">GSM-AAB239-AS_SAM_17_03QT</strain>
        <tissue evidence="3">Leaf</tissue>
    </source>
</reference>
<protein>
    <submittedName>
        <fullName evidence="3">Linoleate 9S-lipoxygenase 5</fullName>
    </submittedName>
</protein>
<dbReference type="InterPro" id="IPR036392">
    <property type="entry name" value="PLAT/LH2_dom_sf"/>
</dbReference>
<dbReference type="Gene3D" id="2.60.60.20">
    <property type="entry name" value="PLAT/LH2 domain"/>
    <property type="match status" value="1"/>
</dbReference>
<dbReference type="SUPFAM" id="SSF49723">
    <property type="entry name" value="Lipase/lipooxygenase domain (PLAT/LH2 domain)"/>
    <property type="match status" value="1"/>
</dbReference>
<keyword evidence="4" id="KW-1185">Reference proteome</keyword>
<evidence type="ECO:0000259" key="2">
    <source>
        <dbReference type="PROSITE" id="PS50095"/>
    </source>
</evidence>